<reference evidence="1 2" key="1">
    <citation type="journal article" date="2022" name="Hortic Res">
        <title>A haplotype resolved chromosomal level avocado genome allows analysis of novel avocado genes.</title>
        <authorList>
            <person name="Nath O."/>
            <person name="Fletcher S.J."/>
            <person name="Hayward A."/>
            <person name="Shaw L.M."/>
            <person name="Masouleh A.K."/>
            <person name="Furtado A."/>
            <person name="Henry R.J."/>
            <person name="Mitter N."/>
        </authorList>
    </citation>
    <scope>NUCLEOTIDE SEQUENCE [LARGE SCALE GENOMIC DNA]</scope>
    <source>
        <strain evidence="2">cv. Hass</strain>
    </source>
</reference>
<accession>A0ACC2KXW8</accession>
<sequence>MQTIIDGLKPTPHCRVTIDDDQLGKKRGFPHPNRRTCTIESIEIEDLNLVIEQSSHLIDWWRYNMSN</sequence>
<gene>
    <name evidence="1" type="ORF">MRB53_034368</name>
</gene>
<dbReference type="Proteomes" id="UP001234297">
    <property type="component" value="Chromosome 11"/>
</dbReference>
<name>A0ACC2KXW8_PERAE</name>
<evidence type="ECO:0000313" key="2">
    <source>
        <dbReference type="Proteomes" id="UP001234297"/>
    </source>
</evidence>
<proteinExistence type="predicted"/>
<evidence type="ECO:0000313" key="1">
    <source>
        <dbReference type="EMBL" id="KAJ8625838.1"/>
    </source>
</evidence>
<organism evidence="1 2">
    <name type="scientific">Persea americana</name>
    <name type="common">Avocado</name>
    <dbReference type="NCBI Taxonomy" id="3435"/>
    <lineage>
        <taxon>Eukaryota</taxon>
        <taxon>Viridiplantae</taxon>
        <taxon>Streptophyta</taxon>
        <taxon>Embryophyta</taxon>
        <taxon>Tracheophyta</taxon>
        <taxon>Spermatophyta</taxon>
        <taxon>Magnoliopsida</taxon>
        <taxon>Magnoliidae</taxon>
        <taxon>Laurales</taxon>
        <taxon>Lauraceae</taxon>
        <taxon>Persea</taxon>
    </lineage>
</organism>
<comment type="caution">
    <text evidence="1">The sequence shown here is derived from an EMBL/GenBank/DDBJ whole genome shotgun (WGS) entry which is preliminary data.</text>
</comment>
<dbReference type="EMBL" id="CM056819">
    <property type="protein sequence ID" value="KAJ8625838.1"/>
    <property type="molecule type" value="Genomic_DNA"/>
</dbReference>
<keyword evidence="2" id="KW-1185">Reference proteome</keyword>
<protein>
    <submittedName>
        <fullName evidence="1">Uncharacterized protein</fullName>
    </submittedName>
</protein>